<dbReference type="InterPro" id="IPR012910">
    <property type="entry name" value="Plug_dom"/>
</dbReference>
<dbReference type="InterPro" id="IPR008969">
    <property type="entry name" value="CarboxyPept-like_regulatory"/>
</dbReference>
<keyword evidence="10" id="KW-1185">Reference proteome</keyword>
<dbReference type="AlphaFoldDB" id="A0A2S9J5H7"/>
<reference evidence="9 10" key="1">
    <citation type="submission" date="2018-02" db="EMBL/GenBank/DDBJ databases">
        <title>The draft genome of Sphingobacterium sp. 5JN-11.</title>
        <authorList>
            <person name="Liu L."/>
            <person name="Li L."/>
            <person name="Liang L."/>
            <person name="Zhang X."/>
            <person name="Wang T."/>
        </authorList>
    </citation>
    <scope>NUCLEOTIDE SEQUENCE [LARGE SCALE GENOMIC DNA]</scope>
    <source>
        <strain evidence="9 10">5JN-11</strain>
    </source>
</reference>
<evidence type="ECO:0000256" key="6">
    <source>
        <dbReference type="ARBA" id="ARBA00023237"/>
    </source>
</evidence>
<keyword evidence="3 7" id="KW-1134">Transmembrane beta strand</keyword>
<comment type="caution">
    <text evidence="9">The sequence shown here is derived from an EMBL/GenBank/DDBJ whole genome shotgun (WGS) entry which is preliminary data.</text>
</comment>
<gene>
    <name evidence="9" type="ORF">C5745_05835</name>
</gene>
<name>A0A2S9J5H7_9SPHI</name>
<evidence type="ECO:0000256" key="5">
    <source>
        <dbReference type="ARBA" id="ARBA00023136"/>
    </source>
</evidence>
<dbReference type="SUPFAM" id="SSF56935">
    <property type="entry name" value="Porins"/>
    <property type="match status" value="1"/>
</dbReference>
<evidence type="ECO:0000313" key="10">
    <source>
        <dbReference type="Proteomes" id="UP000239711"/>
    </source>
</evidence>
<dbReference type="GO" id="GO:0009279">
    <property type="term" value="C:cell outer membrane"/>
    <property type="evidence" value="ECO:0007669"/>
    <property type="project" value="UniProtKB-SubCell"/>
</dbReference>
<evidence type="ECO:0000259" key="8">
    <source>
        <dbReference type="Pfam" id="PF07715"/>
    </source>
</evidence>
<organism evidence="9 10">
    <name type="scientific">Sphingobacterium haloxyli</name>
    <dbReference type="NCBI Taxonomy" id="2100533"/>
    <lineage>
        <taxon>Bacteria</taxon>
        <taxon>Pseudomonadati</taxon>
        <taxon>Bacteroidota</taxon>
        <taxon>Sphingobacteriia</taxon>
        <taxon>Sphingobacteriales</taxon>
        <taxon>Sphingobacteriaceae</taxon>
        <taxon>Sphingobacterium</taxon>
    </lineage>
</organism>
<evidence type="ECO:0000256" key="3">
    <source>
        <dbReference type="ARBA" id="ARBA00022452"/>
    </source>
</evidence>
<accession>A0A2S9J5H7</accession>
<keyword evidence="2 7" id="KW-0813">Transport</keyword>
<evidence type="ECO:0000256" key="7">
    <source>
        <dbReference type="PROSITE-ProRule" id="PRU01360"/>
    </source>
</evidence>
<proteinExistence type="inferred from homology"/>
<sequence length="1068" mass="121047">MIRKEIAKIYGVSCFALYTCLANGQEFRLYDKNNSAPISGVSVHVKEEERTYSSDREGKVILQDYGLKTLRISHVGYIQLDTVISMSDGDRVFEIGLFNINQELEEVYVYDGYRKISQRERIGSFDQIGAEKLQERTSANILDRLDGMLSGMMFDRGQSNENRESNLRVRGLSTISGSKRPLIILDDFPYEGDISNIDPNNIENISVLKDAAATSIWGARAGNGVVVITTKKASYGEKTRVSFISNLSARQRPDLRYASTMNAASFIEMERFLFDQGFYNSKFTLSTKPGVTPVVEFLKQHRDGYVSDTDLESQLAAWKEIDIFDDLDEVYKKGVTSQSRISLDGGSDKLGWSLGIGYNNGKDELAGRQERLSLNSNQKVKITSWLEGTLGITYTEQAMRSGRQGVANFSNSQGDVYPYAQLSDGNGNPLPLVRFLRSSYLDGLDYSYLQDWQYYPLEDHNYQTSDDKLTEILFAPALRIKLPKRFGADLKYLYQRQAGEKNEQYRQESFFTRDLVNRFTQVDDGEVSYPIPLGAIYDRTDAKLLVHNFRGQLDYTLEKGDFTTNAFAGFEVRQSTSNSVSNRLYGFNPDRYTHTQVNYATNYPSFVNGARAFIPNRDGRSRSDSRFVSYYGNASGIYKGRYSLMANFRKDASNFFGMNANRRWNPLWSAGGAWELSKEPFYRSTFLPYLKLRTSYGLSGNLSNSMVAVTTVTYRPNSEYTGEQVAAISNYVNPELKWETVKTWNLGVDFGMRHNRLTGSIEYYTKKGVDLFGTSPMDYTAGIGTHIMKNVASMKGSGLDLNVSSQNLRGKLQWNSQLLLSYNRDEIVDYYLTNTNANNFVGAPLRISGLEGKPVYSMLSYKWAGLSPEDGRPLGYLEGEVSDNYSSLSGTGTQLKDLHYHGPTSPRFFGALSNSFQYKGWSLDLRLLFQFNYFLRRSTIEYYNLVQSNVTHTDHENRWKQPGDENVTDIPAFIYPATSAMQRFYINSEPFVYDGSFVRIQNMRIGYDLTEAGFWSSTKLKMQCYLTAENLGILWRKNNLGLDPQAGKQDLGSYPVPAVYTFGINLSL</sequence>
<dbReference type="InterPro" id="IPR036942">
    <property type="entry name" value="Beta-barrel_TonB_sf"/>
</dbReference>
<comment type="subcellular location">
    <subcellularLocation>
        <location evidence="1 7">Cell outer membrane</location>
        <topology evidence="1 7">Multi-pass membrane protein</topology>
    </subcellularLocation>
</comment>
<feature type="domain" description="TonB-dependent receptor plug" evidence="8">
    <location>
        <begin position="119"/>
        <end position="225"/>
    </location>
</feature>
<dbReference type="EMBL" id="PVBQ01000004">
    <property type="protein sequence ID" value="PRD48032.1"/>
    <property type="molecule type" value="Genomic_DNA"/>
</dbReference>
<comment type="similarity">
    <text evidence="7">Belongs to the TonB-dependent receptor family.</text>
</comment>
<dbReference type="Pfam" id="PF07715">
    <property type="entry name" value="Plug"/>
    <property type="match status" value="1"/>
</dbReference>
<dbReference type="Gene3D" id="2.170.130.10">
    <property type="entry name" value="TonB-dependent receptor, plug domain"/>
    <property type="match status" value="1"/>
</dbReference>
<dbReference type="NCBIfam" id="TIGR04057">
    <property type="entry name" value="SusC_RagA_signa"/>
    <property type="match status" value="1"/>
</dbReference>
<dbReference type="InterPro" id="IPR039426">
    <property type="entry name" value="TonB-dep_rcpt-like"/>
</dbReference>
<dbReference type="Gene3D" id="2.40.170.20">
    <property type="entry name" value="TonB-dependent receptor, beta-barrel domain"/>
    <property type="match status" value="1"/>
</dbReference>
<dbReference type="NCBIfam" id="TIGR04056">
    <property type="entry name" value="OMP_RagA_SusC"/>
    <property type="match status" value="1"/>
</dbReference>
<protein>
    <recommendedName>
        <fullName evidence="8">TonB-dependent receptor plug domain-containing protein</fullName>
    </recommendedName>
</protein>
<evidence type="ECO:0000256" key="4">
    <source>
        <dbReference type="ARBA" id="ARBA00022692"/>
    </source>
</evidence>
<evidence type="ECO:0000256" key="2">
    <source>
        <dbReference type="ARBA" id="ARBA00022448"/>
    </source>
</evidence>
<evidence type="ECO:0000313" key="9">
    <source>
        <dbReference type="EMBL" id="PRD48032.1"/>
    </source>
</evidence>
<keyword evidence="6 7" id="KW-0998">Cell outer membrane</keyword>
<dbReference type="InterPro" id="IPR023997">
    <property type="entry name" value="TonB-dep_OMP_SusC/RagA_CS"/>
</dbReference>
<dbReference type="InterPro" id="IPR037066">
    <property type="entry name" value="Plug_dom_sf"/>
</dbReference>
<dbReference type="PROSITE" id="PS52016">
    <property type="entry name" value="TONB_DEPENDENT_REC_3"/>
    <property type="match status" value="1"/>
</dbReference>
<dbReference type="SUPFAM" id="SSF49464">
    <property type="entry name" value="Carboxypeptidase regulatory domain-like"/>
    <property type="match status" value="1"/>
</dbReference>
<keyword evidence="4 7" id="KW-0812">Transmembrane</keyword>
<evidence type="ECO:0000256" key="1">
    <source>
        <dbReference type="ARBA" id="ARBA00004571"/>
    </source>
</evidence>
<dbReference type="OrthoDB" id="9768177at2"/>
<keyword evidence="5 7" id="KW-0472">Membrane</keyword>
<dbReference type="RefSeq" id="WP_105716059.1">
    <property type="nucleotide sequence ID" value="NZ_PVBQ01000004.1"/>
</dbReference>
<dbReference type="InterPro" id="IPR023996">
    <property type="entry name" value="TonB-dep_OMP_SusC/RagA"/>
</dbReference>
<dbReference type="Proteomes" id="UP000239711">
    <property type="component" value="Unassembled WGS sequence"/>
</dbReference>